<dbReference type="PRINTS" id="PR01490">
    <property type="entry name" value="RTXTOXIND"/>
</dbReference>
<accession>A0A1C3TZ60</accession>
<keyword evidence="13" id="KW-1185">Reference proteome</keyword>
<dbReference type="SUPFAM" id="SSF111369">
    <property type="entry name" value="HlyD-like secretion proteins"/>
    <property type="match status" value="1"/>
</dbReference>
<keyword evidence="8 9" id="KW-0472">Membrane</keyword>
<dbReference type="AlphaFoldDB" id="A0A1C3TZ60"/>
<evidence type="ECO:0000259" key="11">
    <source>
        <dbReference type="Pfam" id="PF26002"/>
    </source>
</evidence>
<dbReference type="PROSITE" id="PS00543">
    <property type="entry name" value="HLYD_FAMILY"/>
    <property type="match status" value="1"/>
</dbReference>
<evidence type="ECO:0000256" key="4">
    <source>
        <dbReference type="ARBA" id="ARBA00022475"/>
    </source>
</evidence>
<dbReference type="InterPro" id="IPR050739">
    <property type="entry name" value="MFP"/>
</dbReference>
<feature type="domain" description="AprE-like beta-barrel" evidence="11">
    <location>
        <begin position="329"/>
        <end position="424"/>
    </location>
</feature>
<sequence length="448" mass="50031">MFRSAPRRPRVITEFQPDAIEVEQRVPAKVAHVTLFLVVALIAVAVAWASVSQVDMIVTAQGKLITTRPNLVVQPLETSVIREIHVKAGDRVKRGDLLATLDPTFSQADVDQLRIRVAAFEAAIARLRAELDGTEFIVTSASNKDEQLQHKLFLQRSTTYDAQLRNFKAQIASAQANVRTAQNEEAVLVQRLETMHSIETMRSALMAKQVGSQLNLLLSRDARLEVESNLARVRGSIEDNSHRLEKALADQKVFAEDFRRTAYQDLVEATGKRDGALEELKKAELRRQLIVLKSPAEAVVLEIASRTVGSVVREAETLFVLVRQDGQLQAEVNVEGRDVGQVAVGQPVRLKFEAFPFQKYGTAVGEVRVVSEDSFSPDPKAEGVRRTTAPYYRVLVDLQDVHLRLRPERVQLIPGMAVTAEMKVGRRSVISYFLYPLLRGLDESIREP</sequence>
<evidence type="ECO:0000313" key="12">
    <source>
        <dbReference type="EMBL" id="SCB08504.1"/>
    </source>
</evidence>
<dbReference type="Gene3D" id="1.10.287.470">
    <property type="entry name" value="Helix hairpin bin"/>
    <property type="match status" value="1"/>
</dbReference>
<organism evidence="12 13">
    <name type="scientific">Bradyrhizobium shewense</name>
    <dbReference type="NCBI Taxonomy" id="1761772"/>
    <lineage>
        <taxon>Bacteria</taxon>
        <taxon>Pseudomonadati</taxon>
        <taxon>Pseudomonadota</taxon>
        <taxon>Alphaproteobacteria</taxon>
        <taxon>Hyphomicrobiales</taxon>
        <taxon>Nitrobacteraceae</taxon>
        <taxon>Bradyrhizobium</taxon>
    </lineage>
</organism>
<dbReference type="PANTHER" id="PTHR30386">
    <property type="entry name" value="MEMBRANE FUSION SUBUNIT OF EMRAB-TOLC MULTIDRUG EFFLUX PUMP"/>
    <property type="match status" value="1"/>
</dbReference>
<name>A0A1C3TZ60_9BRAD</name>
<evidence type="ECO:0000256" key="8">
    <source>
        <dbReference type="ARBA" id="ARBA00023136"/>
    </source>
</evidence>
<evidence type="ECO:0000256" key="9">
    <source>
        <dbReference type="RuleBase" id="RU365093"/>
    </source>
</evidence>
<dbReference type="InterPro" id="IPR010129">
    <property type="entry name" value="T1SS_HlyD"/>
</dbReference>
<keyword evidence="6 9" id="KW-0812">Transmembrane</keyword>
<keyword evidence="3 9" id="KW-0813">Transport</keyword>
<comment type="subcellular location">
    <subcellularLocation>
        <location evidence="1 9">Cell inner membrane</location>
        <topology evidence="1 9">Single-pass membrane protein</topology>
    </subcellularLocation>
</comment>
<dbReference type="Proteomes" id="UP000199184">
    <property type="component" value="Unassembled WGS sequence"/>
</dbReference>
<comment type="similarity">
    <text evidence="2 9">Belongs to the membrane fusion protein (MFP) (TC 8.A.1) family.</text>
</comment>
<dbReference type="Pfam" id="PF26002">
    <property type="entry name" value="Beta-barrel_AprE"/>
    <property type="match status" value="1"/>
</dbReference>
<dbReference type="Gene3D" id="2.40.50.100">
    <property type="match status" value="1"/>
</dbReference>
<evidence type="ECO:0000256" key="1">
    <source>
        <dbReference type="ARBA" id="ARBA00004377"/>
    </source>
</evidence>
<dbReference type="GO" id="GO:0005886">
    <property type="term" value="C:plasma membrane"/>
    <property type="evidence" value="ECO:0007669"/>
    <property type="project" value="UniProtKB-SubCell"/>
</dbReference>
<gene>
    <name evidence="12" type="ORF">GA0061098_1001146</name>
</gene>
<evidence type="ECO:0000256" key="6">
    <source>
        <dbReference type="ARBA" id="ARBA00022692"/>
    </source>
</evidence>
<reference evidence="13" key="1">
    <citation type="submission" date="2016-08" db="EMBL/GenBank/DDBJ databases">
        <authorList>
            <person name="Varghese N."/>
            <person name="Submissions Spin"/>
        </authorList>
    </citation>
    <scope>NUCLEOTIDE SEQUENCE [LARGE SCALE GENOMIC DNA]</scope>
    <source>
        <strain evidence="13">ERR11</strain>
    </source>
</reference>
<evidence type="ECO:0000256" key="2">
    <source>
        <dbReference type="ARBA" id="ARBA00009477"/>
    </source>
</evidence>
<dbReference type="PANTHER" id="PTHR30386:SF27">
    <property type="entry name" value="MEMBRANE FUSION PROTEIN (MFP) FAMILY PROTEIN"/>
    <property type="match status" value="1"/>
</dbReference>
<evidence type="ECO:0000256" key="5">
    <source>
        <dbReference type="ARBA" id="ARBA00022519"/>
    </source>
</evidence>
<keyword evidence="4 9" id="KW-1003">Cell membrane</keyword>
<keyword evidence="7 9" id="KW-1133">Transmembrane helix</keyword>
<dbReference type="RefSeq" id="WP_091952415.1">
    <property type="nucleotide sequence ID" value="NZ_FMAI01000001.1"/>
</dbReference>
<proteinExistence type="inferred from homology"/>
<protein>
    <recommendedName>
        <fullName evidence="9">Membrane fusion protein (MFP) family protein</fullName>
    </recommendedName>
</protein>
<dbReference type="Gene3D" id="2.40.30.170">
    <property type="match status" value="1"/>
</dbReference>
<evidence type="ECO:0000259" key="10">
    <source>
        <dbReference type="Pfam" id="PF25994"/>
    </source>
</evidence>
<dbReference type="EMBL" id="FMAI01000001">
    <property type="protein sequence ID" value="SCB08504.1"/>
    <property type="molecule type" value="Genomic_DNA"/>
</dbReference>
<dbReference type="InterPro" id="IPR006144">
    <property type="entry name" value="Secretion_HlyD_CS"/>
</dbReference>
<dbReference type="InterPro" id="IPR058781">
    <property type="entry name" value="HH_AprE-like"/>
</dbReference>
<keyword evidence="5 9" id="KW-0997">Cell inner membrane</keyword>
<dbReference type="NCBIfam" id="TIGR01843">
    <property type="entry name" value="type_I_hlyD"/>
    <property type="match status" value="1"/>
</dbReference>
<dbReference type="Pfam" id="PF25994">
    <property type="entry name" value="HH_AprE"/>
    <property type="match status" value="1"/>
</dbReference>
<evidence type="ECO:0000313" key="13">
    <source>
        <dbReference type="Proteomes" id="UP000199184"/>
    </source>
</evidence>
<evidence type="ECO:0000256" key="7">
    <source>
        <dbReference type="ARBA" id="ARBA00022989"/>
    </source>
</evidence>
<evidence type="ECO:0000256" key="3">
    <source>
        <dbReference type="ARBA" id="ARBA00022448"/>
    </source>
</evidence>
<dbReference type="GO" id="GO:0009306">
    <property type="term" value="P:protein secretion"/>
    <property type="evidence" value="ECO:0007669"/>
    <property type="project" value="InterPro"/>
</dbReference>
<feature type="transmembrane region" description="Helical" evidence="9">
    <location>
        <begin position="30"/>
        <end position="51"/>
    </location>
</feature>
<feature type="domain" description="AprE-like long alpha-helical hairpin" evidence="10">
    <location>
        <begin position="106"/>
        <end position="284"/>
    </location>
</feature>
<dbReference type="InterPro" id="IPR058982">
    <property type="entry name" value="Beta-barrel_AprE"/>
</dbReference>